<dbReference type="NCBIfam" id="TIGR01509">
    <property type="entry name" value="HAD-SF-IA-v3"/>
    <property type="match status" value="1"/>
</dbReference>
<comment type="caution">
    <text evidence="3">The sequence shown here is derived from an EMBL/GenBank/DDBJ whole genome shotgun (WGS) entry which is preliminary data.</text>
</comment>
<protein>
    <submittedName>
        <fullName evidence="3">Phosphoglycolate phosphatase</fullName>
    </submittedName>
</protein>
<dbReference type="Gene3D" id="1.10.150.240">
    <property type="entry name" value="Putative phosphatase, domain 2"/>
    <property type="match status" value="1"/>
</dbReference>
<evidence type="ECO:0000313" key="3">
    <source>
        <dbReference type="EMBL" id="GAA4024748.1"/>
    </source>
</evidence>
<sequence>MLADPMTQHARPGAILFDLDGTLVDSAPDLASAMNRIQQQRGLPITPYAQLRPRASAGARGLISAAFGMTPDDDGYESLRVAFLDNYAAAIAVDSILFDGVARMLATLREQNIAWGIVTNKAARFTDALVPQLALSNAACVISGDTTPHAKPHPAPLLEAARRIGIDANQCWYVGDDLRDIEAGRAAGMATVSVGWGYGDPFNPQPWNADMHVASPAELVALITGLKNSGQPAN</sequence>
<dbReference type="PANTHER" id="PTHR43434">
    <property type="entry name" value="PHOSPHOGLYCOLATE PHOSPHATASE"/>
    <property type="match status" value="1"/>
</dbReference>
<dbReference type="SUPFAM" id="SSF56784">
    <property type="entry name" value="HAD-like"/>
    <property type="match status" value="1"/>
</dbReference>
<proteinExistence type="predicted"/>
<dbReference type="SFLD" id="SFLDS00003">
    <property type="entry name" value="Haloacid_Dehalogenase"/>
    <property type="match status" value="1"/>
</dbReference>
<dbReference type="Gene3D" id="3.40.50.1000">
    <property type="entry name" value="HAD superfamily/HAD-like"/>
    <property type="match status" value="1"/>
</dbReference>
<evidence type="ECO:0000256" key="1">
    <source>
        <dbReference type="ARBA" id="ARBA00022801"/>
    </source>
</evidence>
<dbReference type="SFLD" id="SFLDG01135">
    <property type="entry name" value="C1.5.6:_HAD__Beta-PGM__Phospha"/>
    <property type="match status" value="1"/>
</dbReference>
<dbReference type="NCBIfam" id="TIGR01549">
    <property type="entry name" value="HAD-SF-IA-v1"/>
    <property type="match status" value="1"/>
</dbReference>
<dbReference type="InterPro" id="IPR050155">
    <property type="entry name" value="HAD-like_hydrolase_sf"/>
</dbReference>
<dbReference type="InterPro" id="IPR023198">
    <property type="entry name" value="PGP-like_dom2"/>
</dbReference>
<evidence type="ECO:0000313" key="4">
    <source>
        <dbReference type="Proteomes" id="UP001501353"/>
    </source>
</evidence>
<dbReference type="Proteomes" id="UP001501353">
    <property type="component" value="Unassembled WGS sequence"/>
</dbReference>
<dbReference type="PANTHER" id="PTHR43434:SF23">
    <property type="entry name" value="PHOSPHOGLYCOLATE PHOSPHATASE"/>
    <property type="match status" value="1"/>
</dbReference>
<gene>
    <name evidence="3" type="primary">gph</name>
    <name evidence="3" type="ORF">GCM10022212_22980</name>
</gene>
<dbReference type="Pfam" id="PF00702">
    <property type="entry name" value="Hydrolase"/>
    <property type="match status" value="1"/>
</dbReference>
<name>A0ABP7TE64_9BURK</name>
<accession>A0ABP7TE64</accession>
<organism evidence="3 4">
    <name type="scientific">Actimicrobium antarcticum</name>
    <dbReference type="NCBI Taxonomy" id="1051899"/>
    <lineage>
        <taxon>Bacteria</taxon>
        <taxon>Pseudomonadati</taxon>
        <taxon>Pseudomonadota</taxon>
        <taxon>Betaproteobacteria</taxon>
        <taxon>Burkholderiales</taxon>
        <taxon>Oxalobacteraceae</taxon>
        <taxon>Actimicrobium</taxon>
    </lineage>
</organism>
<keyword evidence="1" id="KW-0378">Hydrolase</keyword>
<evidence type="ECO:0000256" key="2">
    <source>
        <dbReference type="ARBA" id="ARBA00022842"/>
    </source>
</evidence>
<dbReference type="InterPro" id="IPR006439">
    <property type="entry name" value="HAD-SF_hydro_IA"/>
</dbReference>
<dbReference type="EMBL" id="BAAAZE010000008">
    <property type="protein sequence ID" value="GAA4024748.1"/>
    <property type="molecule type" value="Genomic_DNA"/>
</dbReference>
<keyword evidence="4" id="KW-1185">Reference proteome</keyword>
<dbReference type="InterPro" id="IPR036412">
    <property type="entry name" value="HAD-like_sf"/>
</dbReference>
<dbReference type="SFLD" id="SFLDG01129">
    <property type="entry name" value="C1.5:_HAD__Beta-PGM__Phosphata"/>
    <property type="match status" value="1"/>
</dbReference>
<reference evidence="4" key="1">
    <citation type="journal article" date="2019" name="Int. J. Syst. Evol. Microbiol.">
        <title>The Global Catalogue of Microorganisms (GCM) 10K type strain sequencing project: providing services to taxonomists for standard genome sequencing and annotation.</title>
        <authorList>
            <consortium name="The Broad Institute Genomics Platform"/>
            <consortium name="The Broad Institute Genome Sequencing Center for Infectious Disease"/>
            <person name="Wu L."/>
            <person name="Ma J."/>
        </authorList>
    </citation>
    <scope>NUCLEOTIDE SEQUENCE [LARGE SCALE GENOMIC DNA]</scope>
    <source>
        <strain evidence="4">JCM 16673</strain>
    </source>
</reference>
<keyword evidence="2" id="KW-0460">Magnesium</keyword>
<dbReference type="InterPro" id="IPR023214">
    <property type="entry name" value="HAD_sf"/>
</dbReference>